<keyword evidence="2" id="KW-1185">Reference proteome</keyword>
<protein>
    <submittedName>
        <fullName evidence="1">Uncharacterized protein</fullName>
    </submittedName>
</protein>
<reference evidence="1" key="1">
    <citation type="journal article" date="2024" name="Antonie Van Leeuwenhoek">
        <title>Bradyrhizobium ontarionense sp. nov., a novel bacterial symbiont isolated from Aeschynomene indica (Indian jointvetch), harbours photosynthesis, nitrogen fixation and nitrous oxide (N2O) reductase genes.</title>
        <authorList>
            <person name="Bromfield E.S.P."/>
            <person name="Cloutier S."/>
        </authorList>
    </citation>
    <scope>NUCLEOTIDE SEQUENCE</scope>
    <source>
        <strain evidence="1">A19</strain>
    </source>
</reference>
<proteinExistence type="predicted"/>
<evidence type="ECO:0000313" key="1">
    <source>
        <dbReference type="EMBL" id="UFZ06640.1"/>
    </source>
</evidence>
<name>A0ABY3RGN6_9BRAD</name>
<dbReference type="Proteomes" id="UP001431010">
    <property type="component" value="Chromosome"/>
</dbReference>
<accession>A0ABY3RGN6</accession>
<dbReference type="RefSeq" id="WP_231326098.1">
    <property type="nucleotide sequence ID" value="NZ_CP088156.1"/>
</dbReference>
<organism evidence="1 2">
    <name type="scientific">Bradyrhizobium ontarionense</name>
    <dbReference type="NCBI Taxonomy" id="2898149"/>
    <lineage>
        <taxon>Bacteria</taxon>
        <taxon>Pseudomonadati</taxon>
        <taxon>Pseudomonadota</taxon>
        <taxon>Alphaproteobacteria</taxon>
        <taxon>Hyphomicrobiales</taxon>
        <taxon>Nitrobacteraceae</taxon>
        <taxon>Bradyrhizobium</taxon>
    </lineage>
</organism>
<dbReference type="EMBL" id="CP088156">
    <property type="protein sequence ID" value="UFZ06640.1"/>
    <property type="molecule type" value="Genomic_DNA"/>
</dbReference>
<evidence type="ECO:0000313" key="2">
    <source>
        <dbReference type="Proteomes" id="UP001431010"/>
    </source>
</evidence>
<sequence>MLLGIIASTILPPVAQLRKGRTATDLVRSICARASIPPGLLRAIRSPDAPLCVVTIFSGVEKTSKGAPGSGLSTIVHDGLDVVGMPRREVIDRTALPKLNR</sequence>
<gene>
    <name evidence="1" type="ORF">LQG66_10230</name>
</gene>